<sequence>MTANGYILLFDVLGGGEEKYLYEPVYPKGSPRVKVTPGYKEEQCAPALSLEMKKPVDLEAPITR</sequence>
<dbReference type="Proteomes" id="UP000261480">
    <property type="component" value="Unplaced"/>
</dbReference>
<evidence type="ECO:0000313" key="1">
    <source>
        <dbReference type="Ensembl" id="ENSPMEP00000026939.1"/>
    </source>
</evidence>
<dbReference type="AlphaFoldDB" id="A0A3B3YHU7"/>
<protein>
    <submittedName>
        <fullName evidence="1">Uncharacterized protein</fullName>
    </submittedName>
</protein>
<name>A0A3B3YHU7_9TELE</name>
<accession>A0A3B3YHU7</accession>
<reference evidence="1" key="1">
    <citation type="submission" date="2025-08" db="UniProtKB">
        <authorList>
            <consortium name="Ensembl"/>
        </authorList>
    </citation>
    <scope>IDENTIFICATION</scope>
</reference>
<proteinExistence type="predicted"/>
<organism evidence="1 2">
    <name type="scientific">Poecilia mexicana</name>
    <dbReference type="NCBI Taxonomy" id="48701"/>
    <lineage>
        <taxon>Eukaryota</taxon>
        <taxon>Metazoa</taxon>
        <taxon>Chordata</taxon>
        <taxon>Craniata</taxon>
        <taxon>Vertebrata</taxon>
        <taxon>Euteleostomi</taxon>
        <taxon>Actinopterygii</taxon>
        <taxon>Neopterygii</taxon>
        <taxon>Teleostei</taxon>
        <taxon>Neoteleostei</taxon>
        <taxon>Acanthomorphata</taxon>
        <taxon>Ovalentaria</taxon>
        <taxon>Atherinomorphae</taxon>
        <taxon>Cyprinodontiformes</taxon>
        <taxon>Poeciliidae</taxon>
        <taxon>Poeciliinae</taxon>
        <taxon>Poecilia</taxon>
    </lineage>
</organism>
<dbReference type="STRING" id="48701.ENSPMEP00000026939"/>
<keyword evidence="2" id="KW-1185">Reference proteome</keyword>
<dbReference type="Ensembl" id="ENSPMET00000001260.1">
    <property type="protein sequence ID" value="ENSPMEP00000026939.1"/>
    <property type="gene ID" value="ENSPMEG00000010999.1"/>
</dbReference>
<evidence type="ECO:0000313" key="2">
    <source>
        <dbReference type="Proteomes" id="UP000261480"/>
    </source>
</evidence>
<reference evidence="1" key="2">
    <citation type="submission" date="2025-09" db="UniProtKB">
        <authorList>
            <consortium name="Ensembl"/>
        </authorList>
    </citation>
    <scope>IDENTIFICATION</scope>
</reference>